<evidence type="ECO:0000256" key="6">
    <source>
        <dbReference type="ARBA" id="ARBA00023204"/>
    </source>
</evidence>
<dbReference type="PANTHER" id="PTHR10815:SF13">
    <property type="entry name" value="METHYLATED-DNA--PROTEIN-CYSTEINE METHYLTRANSFERASE"/>
    <property type="match status" value="1"/>
</dbReference>
<feature type="domain" description="Methylguanine DNA methyltransferase ribonuclease-like" evidence="10">
    <location>
        <begin position="7"/>
        <end position="71"/>
    </location>
</feature>
<comment type="similarity">
    <text evidence="8">Belongs to the MGMT family.</text>
</comment>
<sequence>MEHTYIMASPIGDLELMANDEHILAVSFVAPSVPNAAPISAPTLGVLAQLKEELEAYFAGTLERFSVPLAPQGTVFQQEVWTVLKDIPYGETMSYRELAQAVGRPKGYQAVGQANGRNPIGILIPCHRVINADGGLGGYAGGIERKAWLLRHELRKVSGF</sequence>
<comment type="caution">
    <text evidence="11">The sequence shown here is derived from an EMBL/GenBank/DDBJ whole genome shotgun (WGS) entry which is preliminary data.</text>
</comment>
<dbReference type="Gene3D" id="3.30.160.70">
    <property type="entry name" value="Methylated DNA-protein cysteine methyltransferase domain"/>
    <property type="match status" value="1"/>
</dbReference>
<comment type="catalytic activity">
    <reaction evidence="7 8">
        <text>a 6-O-methyl-2'-deoxyguanosine in DNA + L-cysteinyl-[protein] = S-methyl-L-cysteinyl-[protein] + a 2'-deoxyguanosine in DNA</text>
        <dbReference type="Rhea" id="RHEA:24000"/>
        <dbReference type="Rhea" id="RHEA-COMP:10131"/>
        <dbReference type="Rhea" id="RHEA-COMP:10132"/>
        <dbReference type="Rhea" id="RHEA-COMP:11367"/>
        <dbReference type="Rhea" id="RHEA-COMP:11368"/>
        <dbReference type="ChEBI" id="CHEBI:29950"/>
        <dbReference type="ChEBI" id="CHEBI:82612"/>
        <dbReference type="ChEBI" id="CHEBI:85445"/>
        <dbReference type="ChEBI" id="CHEBI:85448"/>
        <dbReference type="EC" id="2.1.1.63"/>
    </reaction>
</comment>
<dbReference type="InterPro" id="IPR014048">
    <property type="entry name" value="MethylDNA_cys_MeTrfase_DNA-bd"/>
</dbReference>
<dbReference type="InterPro" id="IPR036631">
    <property type="entry name" value="MGMT_N_sf"/>
</dbReference>
<keyword evidence="6 8" id="KW-0234">DNA repair</keyword>
<dbReference type="EMBL" id="PIPM01000005">
    <property type="protein sequence ID" value="RUO33514.1"/>
    <property type="molecule type" value="Genomic_DNA"/>
</dbReference>
<feature type="domain" description="Methylated-DNA-[protein]-cysteine S-methyltransferase DNA binding" evidence="9">
    <location>
        <begin position="76"/>
        <end position="153"/>
    </location>
</feature>
<dbReference type="PANTHER" id="PTHR10815">
    <property type="entry name" value="METHYLATED-DNA--PROTEIN-CYSTEINE METHYLTRANSFERASE"/>
    <property type="match status" value="1"/>
</dbReference>
<dbReference type="PROSITE" id="PS00374">
    <property type="entry name" value="MGMT"/>
    <property type="match status" value="1"/>
</dbReference>
<dbReference type="GO" id="GO:0006307">
    <property type="term" value="P:DNA alkylation repair"/>
    <property type="evidence" value="ECO:0007669"/>
    <property type="project" value="UniProtKB-UniRule"/>
</dbReference>
<dbReference type="InterPro" id="IPR036388">
    <property type="entry name" value="WH-like_DNA-bd_sf"/>
</dbReference>
<organism evidence="11 12">
    <name type="scientific">Aliidiomarina sanyensis</name>
    <dbReference type="NCBI Taxonomy" id="1249555"/>
    <lineage>
        <taxon>Bacteria</taxon>
        <taxon>Pseudomonadati</taxon>
        <taxon>Pseudomonadota</taxon>
        <taxon>Gammaproteobacteria</taxon>
        <taxon>Alteromonadales</taxon>
        <taxon>Idiomarinaceae</taxon>
        <taxon>Aliidiomarina</taxon>
    </lineage>
</organism>
<keyword evidence="12" id="KW-1185">Reference proteome</keyword>
<dbReference type="InterPro" id="IPR008332">
    <property type="entry name" value="MethylG_MeTrfase_N"/>
</dbReference>
<evidence type="ECO:0000256" key="7">
    <source>
        <dbReference type="ARBA" id="ARBA00049348"/>
    </source>
</evidence>
<accession>A0A432WI83</accession>
<dbReference type="NCBIfam" id="TIGR00589">
    <property type="entry name" value="ogt"/>
    <property type="match status" value="1"/>
</dbReference>
<dbReference type="SUPFAM" id="SSF53155">
    <property type="entry name" value="Methylated DNA-protein cysteine methyltransferase domain"/>
    <property type="match status" value="1"/>
</dbReference>
<dbReference type="Gene3D" id="1.10.10.10">
    <property type="entry name" value="Winged helix-like DNA-binding domain superfamily/Winged helix DNA-binding domain"/>
    <property type="match status" value="1"/>
</dbReference>
<evidence type="ECO:0000256" key="3">
    <source>
        <dbReference type="ARBA" id="ARBA00022603"/>
    </source>
</evidence>
<feature type="active site" description="Nucleophile; methyl group acceptor" evidence="8">
    <location>
        <position position="126"/>
    </location>
</feature>
<evidence type="ECO:0000259" key="9">
    <source>
        <dbReference type="Pfam" id="PF01035"/>
    </source>
</evidence>
<protein>
    <recommendedName>
        <fullName evidence="8">Methylated-DNA--protein-cysteine methyltransferase</fullName>
        <ecNumber evidence="8">2.1.1.63</ecNumber>
    </recommendedName>
    <alternativeName>
        <fullName evidence="8">6-O-methylguanine-DNA methyltransferase</fullName>
        <shortName evidence="8">MGMT</shortName>
    </alternativeName>
    <alternativeName>
        <fullName evidence="8">O-6-methylguanine-DNA-alkyltransferase</fullName>
    </alternativeName>
</protein>
<gene>
    <name evidence="11" type="ORF">CWE11_06650</name>
</gene>
<comment type="function">
    <text evidence="8">Involved in the cellular defense against the biological effects of O6-methylguanine (O6-MeG) and O4-methylthymine (O4-MeT) in DNA. Repairs the methylated nucleobase in DNA by stoichiometrically transferring the methyl group to a cysteine residue in the enzyme. This is a suicide reaction: the enzyme is irreversibly inactivated.</text>
</comment>
<evidence type="ECO:0000256" key="5">
    <source>
        <dbReference type="ARBA" id="ARBA00022763"/>
    </source>
</evidence>
<comment type="catalytic activity">
    <reaction evidence="1 8">
        <text>a 4-O-methyl-thymidine in DNA + L-cysteinyl-[protein] = a thymidine in DNA + S-methyl-L-cysteinyl-[protein]</text>
        <dbReference type="Rhea" id="RHEA:53428"/>
        <dbReference type="Rhea" id="RHEA-COMP:10131"/>
        <dbReference type="Rhea" id="RHEA-COMP:10132"/>
        <dbReference type="Rhea" id="RHEA-COMP:13555"/>
        <dbReference type="Rhea" id="RHEA-COMP:13556"/>
        <dbReference type="ChEBI" id="CHEBI:29950"/>
        <dbReference type="ChEBI" id="CHEBI:82612"/>
        <dbReference type="ChEBI" id="CHEBI:137386"/>
        <dbReference type="ChEBI" id="CHEBI:137387"/>
        <dbReference type="EC" id="2.1.1.63"/>
    </reaction>
</comment>
<comment type="subcellular location">
    <subcellularLocation>
        <location evidence="8">Cytoplasm</location>
    </subcellularLocation>
</comment>
<name>A0A432WI83_9GAMM</name>
<evidence type="ECO:0000313" key="11">
    <source>
        <dbReference type="EMBL" id="RUO33514.1"/>
    </source>
</evidence>
<dbReference type="OrthoDB" id="9811249at2"/>
<dbReference type="GO" id="GO:0032259">
    <property type="term" value="P:methylation"/>
    <property type="evidence" value="ECO:0007669"/>
    <property type="project" value="UniProtKB-KW"/>
</dbReference>
<dbReference type="InterPro" id="IPR036217">
    <property type="entry name" value="MethylDNA_cys_MeTrfase_DNAb"/>
</dbReference>
<evidence type="ECO:0000256" key="4">
    <source>
        <dbReference type="ARBA" id="ARBA00022679"/>
    </source>
</evidence>
<keyword evidence="2 8" id="KW-0963">Cytoplasm</keyword>
<dbReference type="FunFam" id="1.10.10.10:FF:000337">
    <property type="entry name" value="Methylated-DNA--protein-cysteine methyltransferase"/>
    <property type="match status" value="1"/>
</dbReference>
<dbReference type="Proteomes" id="UP000288405">
    <property type="component" value="Unassembled WGS sequence"/>
</dbReference>
<dbReference type="GO" id="GO:0005737">
    <property type="term" value="C:cytoplasm"/>
    <property type="evidence" value="ECO:0007669"/>
    <property type="project" value="UniProtKB-SubCell"/>
</dbReference>
<dbReference type="GO" id="GO:0003908">
    <property type="term" value="F:methylated-DNA-[protein]-cysteine S-methyltransferase activity"/>
    <property type="evidence" value="ECO:0007669"/>
    <property type="project" value="UniProtKB-UniRule"/>
</dbReference>
<dbReference type="CDD" id="cd06445">
    <property type="entry name" value="ATase"/>
    <property type="match status" value="1"/>
</dbReference>
<reference evidence="11 12" key="1">
    <citation type="journal article" date="2011" name="Front. Microbiol.">
        <title>Genomic signatures of strain selection and enhancement in Bacillus atrophaeus var. globigii, a historical biowarfare simulant.</title>
        <authorList>
            <person name="Gibbons H.S."/>
            <person name="Broomall S.M."/>
            <person name="McNew L.A."/>
            <person name="Daligault H."/>
            <person name="Chapman C."/>
            <person name="Bruce D."/>
            <person name="Karavis M."/>
            <person name="Krepps M."/>
            <person name="McGregor P.A."/>
            <person name="Hong C."/>
            <person name="Park K.H."/>
            <person name="Akmal A."/>
            <person name="Feldman A."/>
            <person name="Lin J.S."/>
            <person name="Chang W.E."/>
            <person name="Higgs B.W."/>
            <person name="Demirev P."/>
            <person name="Lindquist J."/>
            <person name="Liem A."/>
            <person name="Fochler E."/>
            <person name="Read T.D."/>
            <person name="Tapia R."/>
            <person name="Johnson S."/>
            <person name="Bishop-Lilly K.A."/>
            <person name="Detter C."/>
            <person name="Han C."/>
            <person name="Sozhamannan S."/>
            <person name="Rosenzweig C.N."/>
            <person name="Skowronski E.W."/>
        </authorList>
    </citation>
    <scope>NUCLEOTIDE SEQUENCE [LARGE SCALE GENOMIC DNA]</scope>
    <source>
        <strain evidence="11 12">GYP-17</strain>
    </source>
</reference>
<dbReference type="InterPro" id="IPR023546">
    <property type="entry name" value="MGMT"/>
</dbReference>
<dbReference type="Pfam" id="PF02870">
    <property type="entry name" value="Methyltransf_1N"/>
    <property type="match status" value="1"/>
</dbReference>
<dbReference type="HAMAP" id="MF_00772">
    <property type="entry name" value="OGT"/>
    <property type="match status" value="1"/>
</dbReference>
<evidence type="ECO:0000259" key="10">
    <source>
        <dbReference type="Pfam" id="PF02870"/>
    </source>
</evidence>
<dbReference type="Pfam" id="PF01035">
    <property type="entry name" value="DNA_binding_1"/>
    <property type="match status" value="1"/>
</dbReference>
<evidence type="ECO:0000313" key="12">
    <source>
        <dbReference type="Proteomes" id="UP000288405"/>
    </source>
</evidence>
<comment type="miscellaneous">
    <text evidence="8">This enzyme catalyzes only one turnover and therefore is not strictly catalytic. According to one definition, an enzyme is a biocatalyst that acts repeatedly and over many reaction cycles.</text>
</comment>
<dbReference type="InterPro" id="IPR001497">
    <property type="entry name" value="MethylDNA_cys_MeTrfase_AS"/>
</dbReference>
<dbReference type="RefSeq" id="WP_126776824.1">
    <property type="nucleotide sequence ID" value="NZ_PIPM01000005.1"/>
</dbReference>
<keyword evidence="3 8" id="KW-0489">Methyltransferase</keyword>
<evidence type="ECO:0000256" key="1">
    <source>
        <dbReference type="ARBA" id="ARBA00001286"/>
    </source>
</evidence>
<keyword evidence="4 8" id="KW-0808">Transferase</keyword>
<dbReference type="EC" id="2.1.1.63" evidence="8"/>
<dbReference type="AlphaFoldDB" id="A0A432WI83"/>
<keyword evidence="5 8" id="KW-0227">DNA damage</keyword>
<proteinExistence type="inferred from homology"/>
<evidence type="ECO:0000256" key="8">
    <source>
        <dbReference type="HAMAP-Rule" id="MF_00772"/>
    </source>
</evidence>
<dbReference type="SUPFAM" id="SSF46767">
    <property type="entry name" value="Methylated DNA-protein cysteine methyltransferase, C-terminal domain"/>
    <property type="match status" value="1"/>
</dbReference>
<evidence type="ECO:0000256" key="2">
    <source>
        <dbReference type="ARBA" id="ARBA00022490"/>
    </source>
</evidence>